<dbReference type="EMBL" id="JBGNUJ010000002">
    <property type="protein sequence ID" value="KAL3965089.1"/>
    <property type="molecule type" value="Genomic_DNA"/>
</dbReference>
<organism evidence="1 2">
    <name type="scientific">Purpureocillium lilacinum</name>
    <name type="common">Paecilomyces lilacinus</name>
    <dbReference type="NCBI Taxonomy" id="33203"/>
    <lineage>
        <taxon>Eukaryota</taxon>
        <taxon>Fungi</taxon>
        <taxon>Dikarya</taxon>
        <taxon>Ascomycota</taxon>
        <taxon>Pezizomycotina</taxon>
        <taxon>Sordariomycetes</taxon>
        <taxon>Hypocreomycetidae</taxon>
        <taxon>Hypocreales</taxon>
        <taxon>Ophiocordycipitaceae</taxon>
        <taxon>Purpureocillium</taxon>
    </lineage>
</organism>
<dbReference type="Proteomes" id="UP001638806">
    <property type="component" value="Unassembled WGS sequence"/>
</dbReference>
<comment type="caution">
    <text evidence="1">The sequence shown here is derived from an EMBL/GenBank/DDBJ whole genome shotgun (WGS) entry which is preliminary data.</text>
</comment>
<evidence type="ECO:0000313" key="2">
    <source>
        <dbReference type="Proteomes" id="UP001638806"/>
    </source>
</evidence>
<evidence type="ECO:0000313" key="1">
    <source>
        <dbReference type="EMBL" id="KAL3965089.1"/>
    </source>
</evidence>
<gene>
    <name evidence="1" type="ORF">ACCO45_002093</name>
</gene>
<sequence length="362" mass="39965">MLVQGRRIAILPHDLTEPQPTQSSSWVWVSACMSWGQRAGTARRSACPPIASTASTATGPPKRGDDDDDDDPSSSSHARMRARASPLTSKMLLGERQSCVAASVYDLTLGLLLLKFQHRVEVHAQVYIDIWMALAWSWVDRQHSIFFTAEVEATKAKRAPHCNGRLPAVHTRVRSPALSLTYTRFPTGTGRALDASHFMLLRIPSPLSLSHLPYIESVGNLLPHCLTEVELPRLPTTWPTALHDPRPLCQPARHQRHGPESLQLTPNGLAPGRWTDLKCLLNHTLRLAYQAHHDLQQTRPRATRAAHVRFMPTASQTPRLNNSCALRSHGPVKPESCSGPKARARVTTYLGLGHGHSFSQGA</sequence>
<protein>
    <submittedName>
        <fullName evidence="1">Uncharacterized protein</fullName>
    </submittedName>
</protein>
<proteinExistence type="predicted"/>
<accession>A0ACC4E8W1</accession>
<reference evidence="1" key="1">
    <citation type="submission" date="2024-12" db="EMBL/GenBank/DDBJ databases">
        <title>Comparative genomics and development of molecular markers within Purpureocillium lilacinum and among Purpureocillium species.</title>
        <authorList>
            <person name="Yeh Z.-Y."/>
            <person name="Ni N.-T."/>
            <person name="Lo P.-H."/>
            <person name="Mushyakhwo K."/>
            <person name="Lin C.-F."/>
            <person name="Nai Y.-S."/>
        </authorList>
    </citation>
    <scope>NUCLEOTIDE SEQUENCE</scope>
    <source>
        <strain evidence="1">NCHU-NPUST-175</strain>
    </source>
</reference>
<keyword evidence="2" id="KW-1185">Reference proteome</keyword>
<name>A0ACC4E8W1_PURLI</name>